<comment type="similarity">
    <text evidence="1">Belongs to the glycosyl hydrolase 2 family.</text>
</comment>
<dbReference type="InterPro" id="IPR006104">
    <property type="entry name" value="Glyco_hydro_2_N"/>
</dbReference>
<evidence type="ECO:0000259" key="4">
    <source>
        <dbReference type="Pfam" id="PF02837"/>
    </source>
</evidence>
<dbReference type="EMBL" id="PPXD01000015">
    <property type="protein sequence ID" value="POH65269.1"/>
    <property type="molecule type" value="Genomic_DNA"/>
</dbReference>
<sequence>MSSTVDLAPAVFRASQQDGRYPRPQLVRPAWTELSGDWGFAFDDADIGLAARWFADARFDRTIQVPFPFESAASGIHDTGFHPVAWYSRSFDDNDLARAGFFTGQRLRVHFGAVDYRASVWVDGTFLGQHEGGHTPFSFDITDAVAAGVAEHSIVVRAEDDPLDVTQPRGKQDWRVEPHSIWYHRTSGIWQPVWLESTNPLAVTLVHWIPDLPNATVRVRIDVSRRPTAGTTVCLSLSVDGDPLTQATVAVTATTQVFTIALPAQVNGQAYEELLWTPESPRLIDATLTVRTGSSTDTQGTAVDVVHSYFGLRSAAIARGRFLLNDRPYYVRSVLQQGYWPQSHLASPSPEALRRDVELIKELGFNATRVHQKIEDPRFLYWTDRLGLLVWGETPGAFEFGATAVRRMMAEWTEVVERDLSHPSLVTWVPLNESWGVQHIAHDPAQQNYARALVALTRTLDPSRPVISNDGWEHIDSDILSVHDYESIGDTLRERYSDDDAKRRLLSDLGPAGRRLLLAGQEIGERPVMLTEFGGISFATHYADSDAWGYSSAQTADDFLERLDAVVAAIHSSSFLAGFCYTQLTDTLQETNGLLDDNRRPKVPMHLLRAIITQTAPDGPPLG</sequence>
<comment type="caution">
    <text evidence="5">The sequence shown here is derived from an EMBL/GenBank/DDBJ whole genome shotgun (WGS) entry which is preliminary data.</text>
</comment>
<organism evidence="5 6">
    <name type="scientific">Cryobacterium zongtaii</name>
    <dbReference type="NCBI Taxonomy" id="1259217"/>
    <lineage>
        <taxon>Bacteria</taxon>
        <taxon>Bacillati</taxon>
        <taxon>Actinomycetota</taxon>
        <taxon>Actinomycetes</taxon>
        <taxon>Micrococcales</taxon>
        <taxon>Microbacteriaceae</taxon>
        <taxon>Cryobacterium</taxon>
    </lineage>
</organism>
<dbReference type="GO" id="GO:0005975">
    <property type="term" value="P:carbohydrate metabolic process"/>
    <property type="evidence" value="ECO:0007669"/>
    <property type="project" value="InterPro"/>
</dbReference>
<reference evidence="5 6" key="1">
    <citation type="submission" date="2018-01" db="EMBL/GenBank/DDBJ databases">
        <title>Cryobacterium sp. nov., from glaciers in China.</title>
        <authorList>
            <person name="Liu Q."/>
            <person name="Xin Y.-H."/>
        </authorList>
    </citation>
    <scope>NUCLEOTIDE SEQUENCE [LARGE SCALE GENOMIC DNA]</scope>
    <source>
        <strain evidence="5 6">TMN-42</strain>
    </source>
</reference>
<dbReference type="SUPFAM" id="SSF49303">
    <property type="entry name" value="beta-Galactosidase/glucuronidase domain"/>
    <property type="match status" value="1"/>
</dbReference>
<dbReference type="GO" id="GO:0004553">
    <property type="term" value="F:hydrolase activity, hydrolyzing O-glycosyl compounds"/>
    <property type="evidence" value="ECO:0007669"/>
    <property type="project" value="InterPro"/>
</dbReference>
<dbReference type="PANTHER" id="PTHR42732">
    <property type="entry name" value="BETA-GALACTOSIDASE"/>
    <property type="match status" value="1"/>
</dbReference>
<evidence type="ECO:0000313" key="6">
    <source>
        <dbReference type="Proteomes" id="UP000237340"/>
    </source>
</evidence>
<dbReference type="InterPro" id="IPR006102">
    <property type="entry name" value="Ig-like_GH2"/>
</dbReference>
<evidence type="ECO:0000256" key="1">
    <source>
        <dbReference type="ARBA" id="ARBA00007401"/>
    </source>
</evidence>
<dbReference type="PANTHER" id="PTHR42732:SF2">
    <property type="entry name" value="BETA-MANNOSIDASE"/>
    <property type="match status" value="1"/>
</dbReference>
<evidence type="ECO:0000259" key="2">
    <source>
        <dbReference type="Pfam" id="PF00703"/>
    </source>
</evidence>
<feature type="domain" description="Glycosyl hydrolases family 2 sugar binding" evidence="4">
    <location>
        <begin position="33"/>
        <end position="156"/>
    </location>
</feature>
<dbReference type="SUPFAM" id="SSF51445">
    <property type="entry name" value="(Trans)glycosidases"/>
    <property type="match status" value="1"/>
</dbReference>
<gene>
    <name evidence="5" type="ORF">C3B61_10250</name>
</gene>
<evidence type="ECO:0000313" key="5">
    <source>
        <dbReference type="EMBL" id="POH65269.1"/>
    </source>
</evidence>
<dbReference type="Pfam" id="PF02837">
    <property type="entry name" value="Glyco_hydro_2_N"/>
    <property type="match status" value="1"/>
</dbReference>
<accession>A0A2S3ZF73</accession>
<dbReference type="Pfam" id="PF00703">
    <property type="entry name" value="Glyco_hydro_2"/>
    <property type="match status" value="1"/>
</dbReference>
<dbReference type="Proteomes" id="UP000237340">
    <property type="component" value="Unassembled WGS sequence"/>
</dbReference>
<name>A0A2S3ZF73_9MICO</name>
<feature type="domain" description="Glycoside hydrolase family 2 immunoglobulin-like beta-sandwich" evidence="2">
    <location>
        <begin position="206"/>
        <end position="313"/>
    </location>
</feature>
<dbReference type="SUPFAM" id="SSF49785">
    <property type="entry name" value="Galactose-binding domain-like"/>
    <property type="match status" value="1"/>
</dbReference>
<dbReference type="Gene3D" id="2.60.120.260">
    <property type="entry name" value="Galactose-binding domain-like"/>
    <property type="match status" value="1"/>
</dbReference>
<dbReference type="InterPro" id="IPR036156">
    <property type="entry name" value="Beta-gal/glucu_dom_sf"/>
</dbReference>
<dbReference type="Gene3D" id="3.20.20.80">
    <property type="entry name" value="Glycosidases"/>
    <property type="match status" value="1"/>
</dbReference>
<dbReference type="InterPro" id="IPR017853">
    <property type="entry name" value="GH"/>
</dbReference>
<dbReference type="InterPro" id="IPR051913">
    <property type="entry name" value="GH2_Domain-Containing"/>
</dbReference>
<dbReference type="AlphaFoldDB" id="A0A2S3ZF73"/>
<protein>
    <submittedName>
        <fullName evidence="5">Glycoside hydrolase family 2</fullName>
    </submittedName>
</protein>
<proteinExistence type="inferred from homology"/>
<dbReference type="InterPro" id="IPR008979">
    <property type="entry name" value="Galactose-bd-like_sf"/>
</dbReference>
<evidence type="ECO:0000259" key="3">
    <source>
        <dbReference type="Pfam" id="PF02836"/>
    </source>
</evidence>
<keyword evidence="6" id="KW-1185">Reference proteome</keyword>
<feature type="domain" description="Glycoside hydrolase family 2 catalytic" evidence="3">
    <location>
        <begin position="317"/>
        <end position="613"/>
    </location>
</feature>
<dbReference type="Pfam" id="PF02836">
    <property type="entry name" value="Glyco_hydro_2_C"/>
    <property type="match status" value="1"/>
</dbReference>
<keyword evidence="5" id="KW-0378">Hydrolase</keyword>
<dbReference type="InterPro" id="IPR006103">
    <property type="entry name" value="Glyco_hydro_2_cat"/>
</dbReference>
<dbReference type="RefSeq" id="WP_103460572.1">
    <property type="nucleotide sequence ID" value="NZ_PPXD01000015.1"/>
</dbReference>